<evidence type="ECO:0000313" key="3">
    <source>
        <dbReference type="EMBL" id="CAF1207004.1"/>
    </source>
</evidence>
<gene>
    <name evidence="2" type="ORF">BJG266_LOCUS20377</name>
    <name evidence="3" type="ORF">QVE165_LOCUS26144</name>
    <name evidence="4" type="ORF">QVE165_LOCUS26746</name>
</gene>
<evidence type="ECO:0000256" key="1">
    <source>
        <dbReference type="SAM" id="Phobius"/>
    </source>
</evidence>
<dbReference type="OrthoDB" id="10014237at2759"/>
<comment type="caution">
    <text evidence="3">The sequence shown here is derived from an EMBL/GenBank/DDBJ whole genome shotgun (WGS) entry which is preliminary data.</text>
</comment>
<evidence type="ECO:0000313" key="5">
    <source>
        <dbReference type="Proteomes" id="UP000663832"/>
    </source>
</evidence>
<protein>
    <submittedName>
        <fullName evidence="3">Uncharacterized protein</fullName>
    </submittedName>
</protein>
<evidence type="ECO:0000313" key="4">
    <source>
        <dbReference type="EMBL" id="CAF1218207.1"/>
    </source>
</evidence>
<name>A0A814WU92_9BILA</name>
<accession>A0A814WU92</accession>
<dbReference type="AlphaFoldDB" id="A0A814WU92"/>
<dbReference type="EMBL" id="CAJNOM010000193">
    <property type="protein sequence ID" value="CAF1207004.1"/>
    <property type="molecule type" value="Genomic_DNA"/>
</dbReference>
<keyword evidence="5" id="KW-1185">Reference proteome</keyword>
<dbReference type="EMBL" id="CAJNOI010000115">
    <property type="protein sequence ID" value="CAF1083199.1"/>
    <property type="molecule type" value="Genomic_DNA"/>
</dbReference>
<keyword evidence="1" id="KW-1133">Transmembrane helix</keyword>
<reference evidence="3" key="1">
    <citation type="submission" date="2021-02" db="EMBL/GenBank/DDBJ databases">
        <authorList>
            <person name="Nowell W R."/>
        </authorList>
    </citation>
    <scope>NUCLEOTIDE SEQUENCE</scope>
</reference>
<dbReference type="Proteomes" id="UP000663877">
    <property type="component" value="Unassembled WGS sequence"/>
</dbReference>
<keyword evidence="1" id="KW-0472">Membrane</keyword>
<feature type="transmembrane region" description="Helical" evidence="1">
    <location>
        <begin position="37"/>
        <end position="59"/>
    </location>
</feature>
<proteinExistence type="predicted"/>
<sequence>MPLLKNAQRRLDAQREIINHFAKVLPSFNDLFDERSWYIFFVCLTLFSFLMAFILSRFITIDDVDYDYKNRNRRSNPFSNIRRTRLF</sequence>
<dbReference type="Proteomes" id="UP000663832">
    <property type="component" value="Unassembled WGS sequence"/>
</dbReference>
<evidence type="ECO:0000313" key="2">
    <source>
        <dbReference type="EMBL" id="CAF1083199.1"/>
    </source>
</evidence>
<organism evidence="3 5">
    <name type="scientific">Adineta steineri</name>
    <dbReference type="NCBI Taxonomy" id="433720"/>
    <lineage>
        <taxon>Eukaryota</taxon>
        <taxon>Metazoa</taxon>
        <taxon>Spiralia</taxon>
        <taxon>Gnathifera</taxon>
        <taxon>Rotifera</taxon>
        <taxon>Eurotatoria</taxon>
        <taxon>Bdelloidea</taxon>
        <taxon>Adinetida</taxon>
        <taxon>Adinetidae</taxon>
        <taxon>Adineta</taxon>
    </lineage>
</organism>
<dbReference type="EMBL" id="CAJNOM010000200">
    <property type="protein sequence ID" value="CAF1218207.1"/>
    <property type="molecule type" value="Genomic_DNA"/>
</dbReference>
<keyword evidence="1" id="KW-0812">Transmembrane</keyword>